<dbReference type="Gene3D" id="3.40.50.880">
    <property type="match status" value="1"/>
</dbReference>
<evidence type="ECO:0000313" key="3">
    <source>
        <dbReference type="Proteomes" id="UP000224854"/>
    </source>
</evidence>
<evidence type="ECO:0000313" key="2">
    <source>
        <dbReference type="EMBL" id="PHH74906.1"/>
    </source>
</evidence>
<keyword evidence="3" id="KW-1185">Reference proteome</keyword>
<organism evidence="2 3">
    <name type="scientific">Ophiocordyceps australis</name>
    <dbReference type="NCBI Taxonomy" id="1399860"/>
    <lineage>
        <taxon>Eukaryota</taxon>
        <taxon>Fungi</taxon>
        <taxon>Dikarya</taxon>
        <taxon>Ascomycota</taxon>
        <taxon>Pezizomycotina</taxon>
        <taxon>Sordariomycetes</taxon>
        <taxon>Hypocreomycetidae</taxon>
        <taxon>Hypocreales</taxon>
        <taxon>Ophiocordycipitaceae</taxon>
        <taxon>Ophiocordyceps</taxon>
    </lineage>
</organism>
<dbReference type="Pfam" id="PF01965">
    <property type="entry name" value="DJ-1_PfpI"/>
    <property type="match status" value="1"/>
</dbReference>
<comment type="caution">
    <text evidence="2">The sequence shown here is derived from an EMBL/GenBank/DDBJ whole genome shotgun (WGS) entry which is preliminary data.</text>
</comment>
<dbReference type="PANTHER" id="PTHR43130">
    <property type="entry name" value="ARAC-FAMILY TRANSCRIPTIONAL REGULATOR"/>
    <property type="match status" value="1"/>
</dbReference>
<dbReference type="Proteomes" id="UP000224854">
    <property type="component" value="Unassembled WGS sequence"/>
</dbReference>
<protein>
    <recommendedName>
        <fullName evidence="1">DJ-1/PfpI domain-containing protein</fullName>
    </recommendedName>
</protein>
<gene>
    <name evidence="2" type="ORF">CDD82_4719</name>
</gene>
<dbReference type="SUPFAM" id="SSF52317">
    <property type="entry name" value="Class I glutamine amidotransferase-like"/>
    <property type="match status" value="1"/>
</dbReference>
<dbReference type="AlphaFoldDB" id="A0A2C5Z4I8"/>
<proteinExistence type="predicted"/>
<dbReference type="InterPro" id="IPR002818">
    <property type="entry name" value="DJ-1/PfpI"/>
</dbReference>
<dbReference type="OrthoDB" id="543156at2759"/>
<reference evidence="2 3" key="1">
    <citation type="submission" date="2017-06" db="EMBL/GenBank/DDBJ databases">
        <title>Ant-infecting Ophiocordyceps genomes reveal a high diversity of potential behavioral manipulation genes and a possible major role for enterotoxins.</title>
        <authorList>
            <person name="De Bekker C."/>
            <person name="Evans H.C."/>
            <person name="Brachmann A."/>
            <person name="Hughes D.P."/>
        </authorList>
    </citation>
    <scope>NUCLEOTIDE SEQUENCE [LARGE SCALE GENOMIC DNA]</scope>
    <source>
        <strain evidence="2 3">1348a</strain>
    </source>
</reference>
<feature type="domain" description="DJ-1/PfpI" evidence="1">
    <location>
        <begin position="80"/>
        <end position="185"/>
    </location>
</feature>
<name>A0A2C5Z4I8_9HYPO</name>
<dbReference type="PANTHER" id="PTHR43130:SF7">
    <property type="entry name" value="DJ-1_PFPI DOMAIN-CONTAINING PROTEIN"/>
    <property type="match status" value="1"/>
</dbReference>
<evidence type="ECO:0000259" key="1">
    <source>
        <dbReference type="Pfam" id="PF01965"/>
    </source>
</evidence>
<accession>A0A2C5Z4I8</accession>
<dbReference type="EMBL" id="NJEU01000402">
    <property type="protein sequence ID" value="PHH74906.1"/>
    <property type="molecule type" value="Genomic_DNA"/>
</dbReference>
<dbReference type="InterPro" id="IPR029062">
    <property type="entry name" value="Class_I_gatase-like"/>
</dbReference>
<sequence length="232" mass="25510">MAQPFDLGKPNRTIRVGVILMGGRTEALDVAPVDMIHSITKGFVDELPAEWLPMNIRSQAIEAEFLWVSEAGKCSTSKLTSAMSIVTTHSFDDCPPLDVVMIGAHNFSYQPTEKELAFVRKSWESCSAFLAICGGIEVAVLAGIVGSKTATAPRFALESLRQRVPEATWVNKRWERDGKLWTSGTLLNGLDATSAFIQETWGKGEGSLVDYTMKLCAWPIRDGEYGDVSWSF</sequence>
<dbReference type="InterPro" id="IPR052158">
    <property type="entry name" value="INH-QAR"/>
</dbReference>